<proteinExistence type="predicted"/>
<evidence type="ECO:0000313" key="2">
    <source>
        <dbReference type="Proteomes" id="UP000316079"/>
    </source>
</evidence>
<dbReference type="Proteomes" id="UP000316079">
    <property type="component" value="Unassembled WGS sequence"/>
</dbReference>
<gene>
    <name evidence="1" type="ORF">DNTS_012001</name>
</gene>
<dbReference type="OrthoDB" id="446173at2759"/>
<keyword evidence="2" id="KW-1185">Reference proteome</keyword>
<dbReference type="AlphaFoldDB" id="A0A553N3T2"/>
<reference evidence="1 2" key="1">
    <citation type="journal article" date="2019" name="Sci. Data">
        <title>Hybrid genome assembly and annotation of Danionella translucida.</title>
        <authorList>
            <person name="Kadobianskyi M."/>
            <person name="Schulze L."/>
            <person name="Schuelke M."/>
            <person name="Judkewitz B."/>
        </authorList>
    </citation>
    <scope>NUCLEOTIDE SEQUENCE [LARGE SCALE GENOMIC DNA]</scope>
    <source>
        <strain evidence="1 2">Bolton</strain>
    </source>
</reference>
<sequence length="214" mass="24159">MANGQVGEIGVLAQLLVFMKEITAKRKFGKEHAPIHLPQLIHVEKTAKAQTLKIVFVPVNLSAQLMETGAHGQLPHPALHNNAHVTLHNPSMEEKVNGIWTEWSSWNECKESGGRTINCRKRYGTRRKTRKCVGRENNGTILKAVLSEWSEWSFCKPDCGPNSKQTRERKCIPDVSEYKSQDLRLFTGIPKMDCKSVKAESENRPCKNPPECET</sequence>
<dbReference type="EMBL" id="SRMA01027078">
    <property type="protein sequence ID" value="TRY60091.1"/>
    <property type="molecule type" value="Genomic_DNA"/>
</dbReference>
<dbReference type="InterPro" id="IPR000884">
    <property type="entry name" value="TSP1_rpt"/>
</dbReference>
<dbReference type="SUPFAM" id="SSF82895">
    <property type="entry name" value="TSP-1 type 1 repeat"/>
    <property type="match status" value="1"/>
</dbReference>
<dbReference type="PROSITE" id="PS50092">
    <property type="entry name" value="TSP1"/>
    <property type="match status" value="1"/>
</dbReference>
<dbReference type="STRING" id="623744.A0A553N3T2"/>
<dbReference type="InterPro" id="IPR036383">
    <property type="entry name" value="TSP1_rpt_sf"/>
</dbReference>
<dbReference type="Pfam" id="PF22195">
    <property type="entry name" value="TSP1_CFP_C"/>
    <property type="match status" value="1"/>
</dbReference>
<reference evidence="1" key="2">
    <citation type="submission" date="2019-04" db="EMBL/GenBank/DDBJ databases">
        <authorList>
            <person name="Kadobianskyi M."/>
            <person name="Schulze L."/>
            <person name="Schuelke M."/>
            <person name="Judkewitz B."/>
        </authorList>
    </citation>
    <scope>NUCLEOTIDE SEQUENCE</scope>
    <source>
        <strain evidence="1">Bolton</strain>
        <tissue evidence="1">Whole-body</tissue>
    </source>
</reference>
<protein>
    <recommendedName>
        <fullName evidence="3">Spondin-like TSP1 domain-containing protein</fullName>
    </recommendedName>
</protein>
<name>A0A553N3T2_9TELE</name>
<evidence type="ECO:0000313" key="1">
    <source>
        <dbReference type="EMBL" id="TRY60090.1"/>
    </source>
</evidence>
<dbReference type="InterPro" id="IPR054019">
    <property type="entry name" value="CFP_TSR_C"/>
</dbReference>
<comment type="caution">
    <text evidence="1">The sequence shown here is derived from an EMBL/GenBank/DDBJ whole genome shotgun (WGS) entry which is preliminary data.</text>
</comment>
<dbReference type="EMBL" id="SRMA01027078">
    <property type="protein sequence ID" value="TRY60090.1"/>
    <property type="molecule type" value="Genomic_DNA"/>
</dbReference>
<dbReference type="Gene3D" id="2.20.100.10">
    <property type="entry name" value="Thrombospondin type-1 (TSP1) repeat"/>
    <property type="match status" value="1"/>
</dbReference>
<organism evidence="1 2">
    <name type="scientific">Danionella cerebrum</name>
    <dbReference type="NCBI Taxonomy" id="2873325"/>
    <lineage>
        <taxon>Eukaryota</taxon>
        <taxon>Metazoa</taxon>
        <taxon>Chordata</taxon>
        <taxon>Craniata</taxon>
        <taxon>Vertebrata</taxon>
        <taxon>Euteleostomi</taxon>
        <taxon>Actinopterygii</taxon>
        <taxon>Neopterygii</taxon>
        <taxon>Teleostei</taxon>
        <taxon>Ostariophysi</taxon>
        <taxon>Cypriniformes</taxon>
        <taxon>Danionidae</taxon>
        <taxon>Danioninae</taxon>
        <taxon>Danionella</taxon>
    </lineage>
</organism>
<accession>A0A553N3T2</accession>
<evidence type="ECO:0008006" key="3">
    <source>
        <dbReference type="Google" id="ProtNLM"/>
    </source>
</evidence>